<keyword evidence="3" id="KW-1185">Reference proteome</keyword>
<protein>
    <submittedName>
        <fullName evidence="2">TniQ family protein</fullName>
    </submittedName>
</protein>
<dbReference type="RefSeq" id="WP_190541578.1">
    <property type="nucleotide sequence ID" value="NZ_CAWPNO010000051.1"/>
</dbReference>
<evidence type="ECO:0000313" key="2">
    <source>
        <dbReference type="EMBL" id="MBD2194197.1"/>
    </source>
</evidence>
<feature type="domain" description="TniQ" evidence="1">
    <location>
        <begin position="33"/>
        <end position="171"/>
    </location>
</feature>
<dbReference type="InterPro" id="IPR009492">
    <property type="entry name" value="TniQ"/>
</dbReference>
<dbReference type="EMBL" id="JACJQH010000002">
    <property type="protein sequence ID" value="MBD2194197.1"/>
    <property type="molecule type" value="Genomic_DNA"/>
</dbReference>
<dbReference type="Proteomes" id="UP000658514">
    <property type="component" value="Unassembled WGS sequence"/>
</dbReference>
<name>A0ABR8A5T4_9CYAN</name>
<dbReference type="Pfam" id="PF06527">
    <property type="entry name" value="TniQ"/>
    <property type="match status" value="1"/>
</dbReference>
<gene>
    <name evidence="2" type="ORF">H6G24_01645</name>
</gene>
<organism evidence="2 3">
    <name type="scientific">Calothrix parietina FACHB-288</name>
    <dbReference type="NCBI Taxonomy" id="2692896"/>
    <lineage>
        <taxon>Bacteria</taxon>
        <taxon>Bacillati</taxon>
        <taxon>Cyanobacteriota</taxon>
        <taxon>Cyanophyceae</taxon>
        <taxon>Nostocales</taxon>
        <taxon>Calotrichaceae</taxon>
        <taxon>Calothrix</taxon>
    </lineage>
</organism>
<evidence type="ECO:0000259" key="1">
    <source>
        <dbReference type="Pfam" id="PF06527"/>
    </source>
</evidence>
<proteinExistence type="predicted"/>
<evidence type="ECO:0000313" key="3">
    <source>
        <dbReference type="Proteomes" id="UP000658514"/>
    </source>
</evidence>
<reference evidence="2 3" key="1">
    <citation type="journal article" date="2020" name="ISME J.">
        <title>Comparative genomics reveals insights into cyanobacterial evolution and habitat adaptation.</title>
        <authorList>
            <person name="Chen M.Y."/>
            <person name="Teng W.K."/>
            <person name="Zhao L."/>
            <person name="Hu C.X."/>
            <person name="Zhou Y.K."/>
            <person name="Han B.P."/>
            <person name="Song L.R."/>
            <person name="Shu W.S."/>
        </authorList>
    </citation>
    <scope>NUCLEOTIDE SEQUENCE [LARGE SCALE GENOMIC DNA]</scope>
    <source>
        <strain evidence="2 3">FACHB-288</strain>
    </source>
</reference>
<comment type="caution">
    <text evidence="2">The sequence shown here is derived from an EMBL/GenBank/DDBJ whole genome shotgun (WGS) entry which is preliminary data.</text>
</comment>
<accession>A0ABR8A5T4</accession>
<sequence length="460" mass="53242">MLASALETYESWDLKKLSIPSRSRLYQLQPVGIGTPLVESLTGYISRLAEAHCVTPKALISRELVSFIPKTYKTTNLFEMRSLTGALNGIGTMALDLVTVLESLTLRSDLRFLSLLTWAGIFPQRRLLRARRAWCPYCYEEWYSSKDKVIYEPLIWFFEAVKFCHWHNQSLCQQCPHCQRQLPPLASYSRPGYCPYCLEWLGVTDNYPFSDKALPSKEEIIWQKWVIKTIGELIANTPHLPKPLQREIVAQAFCRYVNQFTEGNTAAFARMLDIPKNKVWMWQMGKVLPELNVILKICFTLQVSVLDFFTQETVKENYSQSPAIPQNQLGDSITKKLEVKFDSDRTQQLLEDLLQNNQQPLPMTVVAKRLGYPKRILYRHFPELCRAISAQYVKYMKESRIKRIEQCCEEVKQAVKQFYTEGIYPSEAAISRLLAKPGCFRDKEVRNALRAARREIGLEP</sequence>